<accession>A0A6M5YPR0</accession>
<evidence type="ECO:0000313" key="1">
    <source>
        <dbReference type="EMBL" id="QJW96039.1"/>
    </source>
</evidence>
<keyword evidence="2" id="KW-1185">Reference proteome</keyword>
<gene>
    <name evidence="1" type="ORF">FTUN_3593</name>
</gene>
<dbReference type="EMBL" id="CP053452">
    <property type="protein sequence ID" value="QJW96039.1"/>
    <property type="molecule type" value="Genomic_DNA"/>
</dbReference>
<proteinExistence type="predicted"/>
<evidence type="ECO:0000313" key="2">
    <source>
        <dbReference type="Proteomes" id="UP000503447"/>
    </source>
</evidence>
<organism evidence="1 2">
    <name type="scientific">Frigoriglobus tundricola</name>
    <dbReference type="NCBI Taxonomy" id="2774151"/>
    <lineage>
        <taxon>Bacteria</taxon>
        <taxon>Pseudomonadati</taxon>
        <taxon>Planctomycetota</taxon>
        <taxon>Planctomycetia</taxon>
        <taxon>Gemmatales</taxon>
        <taxon>Gemmataceae</taxon>
        <taxon>Frigoriglobus</taxon>
    </lineage>
</organism>
<sequence length="59" mass="6509">MLALALTVYEARDFSAMPILADALQDAGCDNTDVLDHCRDTALTHVRGCWVVDLVLDKF</sequence>
<dbReference type="KEGG" id="ftj:FTUN_3593"/>
<dbReference type="AlphaFoldDB" id="A0A6M5YPR0"/>
<protein>
    <submittedName>
        <fullName evidence="1">Uncharacterized protein</fullName>
    </submittedName>
</protein>
<name>A0A6M5YPR0_9BACT</name>
<reference evidence="2" key="1">
    <citation type="submission" date="2020-05" db="EMBL/GenBank/DDBJ databases">
        <title>Frigoriglobus tundricola gen. nov., sp. nov., a psychrotolerant cellulolytic planctomycete of the family Gemmataceae with two divergent copies of 16S rRNA gene.</title>
        <authorList>
            <person name="Kulichevskaya I.S."/>
            <person name="Ivanova A.A."/>
            <person name="Naumoff D.G."/>
            <person name="Beletsky A.V."/>
            <person name="Rijpstra W.I.C."/>
            <person name="Sinninghe Damste J.S."/>
            <person name="Mardanov A.V."/>
            <person name="Ravin N.V."/>
            <person name="Dedysh S.N."/>
        </authorList>
    </citation>
    <scope>NUCLEOTIDE SEQUENCE [LARGE SCALE GENOMIC DNA]</scope>
    <source>
        <strain evidence="2">PL17</strain>
    </source>
</reference>
<dbReference type="Proteomes" id="UP000503447">
    <property type="component" value="Chromosome"/>
</dbReference>